<dbReference type="GO" id="GO:0003677">
    <property type="term" value="F:DNA binding"/>
    <property type="evidence" value="ECO:0007669"/>
    <property type="project" value="UniProtKB-UniRule"/>
</dbReference>
<dbReference type="Pfam" id="PF00440">
    <property type="entry name" value="TetR_N"/>
    <property type="match status" value="1"/>
</dbReference>
<evidence type="ECO:0000313" key="4">
    <source>
        <dbReference type="EMBL" id="AZG46356.1"/>
    </source>
</evidence>
<dbReference type="PRINTS" id="PR00455">
    <property type="entry name" value="HTHTETR"/>
</dbReference>
<keyword evidence="5" id="KW-1185">Reference proteome</keyword>
<dbReference type="Gene3D" id="1.10.357.10">
    <property type="entry name" value="Tetracycline Repressor, domain 2"/>
    <property type="match status" value="1"/>
</dbReference>
<evidence type="ECO:0000256" key="2">
    <source>
        <dbReference type="PROSITE-ProRule" id="PRU00335"/>
    </source>
</evidence>
<evidence type="ECO:0000259" key="3">
    <source>
        <dbReference type="PROSITE" id="PS50977"/>
    </source>
</evidence>
<feature type="domain" description="HTH tetR-type" evidence="3">
    <location>
        <begin position="16"/>
        <end position="75"/>
    </location>
</feature>
<dbReference type="Proteomes" id="UP000271469">
    <property type="component" value="Chromosome"/>
</dbReference>
<reference evidence="4 5" key="1">
    <citation type="submission" date="2018-11" db="EMBL/GenBank/DDBJ databases">
        <title>Gordonia insulae sp. nov., isolated from an island soil.</title>
        <authorList>
            <person name="Kim Y.S."/>
            <person name="Kim S.B."/>
        </authorList>
    </citation>
    <scope>NUCLEOTIDE SEQUENCE [LARGE SCALE GENOMIC DNA]</scope>
    <source>
        <strain evidence="4 5">MMS17-SY073</strain>
    </source>
</reference>
<dbReference type="AlphaFoldDB" id="A0A3G8JMP4"/>
<feature type="DNA-binding region" description="H-T-H motif" evidence="2">
    <location>
        <begin position="38"/>
        <end position="57"/>
    </location>
</feature>
<dbReference type="SUPFAM" id="SSF46689">
    <property type="entry name" value="Homeodomain-like"/>
    <property type="match status" value="1"/>
</dbReference>
<dbReference type="KEGG" id="gom:D7316_02957"/>
<dbReference type="PROSITE" id="PS50977">
    <property type="entry name" value="HTH_TETR_2"/>
    <property type="match status" value="1"/>
</dbReference>
<dbReference type="InterPro" id="IPR009057">
    <property type="entry name" value="Homeodomain-like_sf"/>
</dbReference>
<dbReference type="OrthoDB" id="4371863at2"/>
<dbReference type="InterPro" id="IPR001647">
    <property type="entry name" value="HTH_TetR"/>
</dbReference>
<name>A0A3G8JMP4_9ACTN</name>
<sequence length="221" mass="23481">MARRTGWGGVLPIDDADAVARILAAARTVIESEGAGVSVTLVAQELQVTRQTVYRYFAGVQELLQAVALDSGRTAAPTIIDRVRAMTDPAAIVVELVASAIEILTTDKVLVFLLGPGASTGLLGGSMTGVPARDQARSILDELEFDWRKLGFDDTTFDGLIEWCLLVIGAYIHRPDDEIPAPDALRAYLSVWMRPSIEAAGHRVGGAGAPPTAMTMPQSVP</sequence>
<organism evidence="4 5">
    <name type="scientific">Gordonia insulae</name>
    <dbReference type="NCBI Taxonomy" id="2420509"/>
    <lineage>
        <taxon>Bacteria</taxon>
        <taxon>Bacillati</taxon>
        <taxon>Actinomycetota</taxon>
        <taxon>Actinomycetes</taxon>
        <taxon>Mycobacteriales</taxon>
        <taxon>Gordoniaceae</taxon>
        <taxon>Gordonia</taxon>
    </lineage>
</organism>
<dbReference type="RefSeq" id="WP_124708879.1">
    <property type="nucleotide sequence ID" value="NZ_CP033972.1"/>
</dbReference>
<gene>
    <name evidence="4" type="ORF">D7316_02957</name>
</gene>
<keyword evidence="1 2" id="KW-0238">DNA-binding</keyword>
<protein>
    <recommendedName>
        <fullName evidence="3">HTH tetR-type domain-containing protein</fullName>
    </recommendedName>
</protein>
<proteinExistence type="predicted"/>
<dbReference type="EMBL" id="CP033972">
    <property type="protein sequence ID" value="AZG46356.1"/>
    <property type="molecule type" value="Genomic_DNA"/>
</dbReference>
<evidence type="ECO:0000313" key="5">
    <source>
        <dbReference type="Proteomes" id="UP000271469"/>
    </source>
</evidence>
<accession>A0A3G8JMP4</accession>
<evidence type="ECO:0000256" key="1">
    <source>
        <dbReference type="ARBA" id="ARBA00023125"/>
    </source>
</evidence>